<dbReference type="PANTHER" id="PTHR47221">
    <property type="entry name" value="FIBRINOGEN ALPHA CHAIN"/>
    <property type="match status" value="1"/>
</dbReference>
<evidence type="ECO:0000256" key="4">
    <source>
        <dbReference type="ARBA" id="ARBA00022536"/>
    </source>
</evidence>
<evidence type="ECO:0000256" key="5">
    <source>
        <dbReference type="ARBA" id="ARBA00022692"/>
    </source>
</evidence>
<dbReference type="InterPro" id="IPR036056">
    <property type="entry name" value="Fibrinogen-like_C"/>
</dbReference>
<dbReference type="InterPro" id="IPR037579">
    <property type="entry name" value="FIB_ANG-like"/>
</dbReference>
<evidence type="ECO:0000256" key="6">
    <source>
        <dbReference type="ARBA" id="ARBA00022737"/>
    </source>
</evidence>
<dbReference type="EMBL" id="KP293871">
    <property type="protein sequence ID" value="AKP06503.1"/>
    <property type="molecule type" value="mRNA"/>
</dbReference>
<dbReference type="GO" id="GO:0034116">
    <property type="term" value="P:positive regulation of heterotypic cell-cell adhesion"/>
    <property type="evidence" value="ECO:0007669"/>
    <property type="project" value="TreeGrafter"/>
</dbReference>
<feature type="domain" description="Fibrinogen C-terminal" evidence="13">
    <location>
        <begin position="253"/>
        <end position="392"/>
    </location>
</feature>
<dbReference type="GO" id="GO:0005577">
    <property type="term" value="C:fibrinogen complex"/>
    <property type="evidence" value="ECO:0007669"/>
    <property type="project" value="TreeGrafter"/>
</dbReference>
<name>A0A1C6ZZX0_PLADU</name>
<dbReference type="PROSITE" id="PS01186">
    <property type="entry name" value="EGF_2"/>
    <property type="match status" value="1"/>
</dbReference>
<feature type="signal peptide" evidence="11">
    <location>
        <begin position="1"/>
        <end position="29"/>
    </location>
</feature>
<dbReference type="SMART" id="SM00051">
    <property type="entry name" value="DSL"/>
    <property type="match status" value="1"/>
</dbReference>
<evidence type="ECO:0000256" key="1">
    <source>
        <dbReference type="ARBA" id="ARBA00004613"/>
    </source>
</evidence>
<evidence type="ECO:0000256" key="11">
    <source>
        <dbReference type="SAM" id="SignalP"/>
    </source>
</evidence>
<dbReference type="SUPFAM" id="SSF56496">
    <property type="entry name" value="Fibrinogen C-terminal domain-like"/>
    <property type="match status" value="1"/>
</dbReference>
<dbReference type="GO" id="GO:0005201">
    <property type="term" value="F:extracellular matrix structural constituent"/>
    <property type="evidence" value="ECO:0007669"/>
    <property type="project" value="TreeGrafter"/>
</dbReference>
<keyword evidence="5" id="KW-0812">Transmembrane</keyword>
<keyword evidence="7" id="KW-1133">Transmembrane helix</keyword>
<dbReference type="Pfam" id="PF07657">
    <property type="entry name" value="MNNL"/>
    <property type="match status" value="1"/>
</dbReference>
<feature type="domain" description="EGF-like" evidence="12">
    <location>
        <begin position="216"/>
        <end position="253"/>
    </location>
</feature>
<reference evidence="14" key="1">
    <citation type="submission" date="2014-12" db="EMBL/GenBank/DDBJ databases">
        <title>Notch signalling involved in bristle development, but not general neurogenesis, in the annelid Platynereis.</title>
        <authorList>
            <person name="Gazave E."/>
            <person name="Balavoine G."/>
        </authorList>
    </citation>
    <scope>NUCLEOTIDE SEQUENCE</scope>
</reference>
<evidence type="ECO:0000256" key="2">
    <source>
        <dbReference type="ARBA" id="ARBA00022473"/>
    </source>
</evidence>
<evidence type="ECO:0000256" key="3">
    <source>
        <dbReference type="ARBA" id="ARBA00022525"/>
    </source>
</evidence>
<dbReference type="PANTHER" id="PTHR47221:SF5">
    <property type="entry name" value="FIBRINOGEN C-TERMINAL DOMAIN-CONTAINING PROTEIN"/>
    <property type="match status" value="1"/>
</dbReference>
<feature type="disulfide bond" evidence="10">
    <location>
        <begin position="243"/>
        <end position="252"/>
    </location>
</feature>
<dbReference type="Gene3D" id="2.10.25.140">
    <property type="match status" value="1"/>
</dbReference>
<keyword evidence="7" id="KW-0472">Membrane</keyword>
<dbReference type="GO" id="GO:0030674">
    <property type="term" value="F:protein-macromolecule adaptor activity"/>
    <property type="evidence" value="ECO:0007669"/>
    <property type="project" value="TreeGrafter"/>
</dbReference>
<dbReference type="PROSITE" id="PS50026">
    <property type="entry name" value="EGF_3"/>
    <property type="match status" value="1"/>
</dbReference>
<dbReference type="Gene3D" id="2.60.40.3510">
    <property type="match status" value="1"/>
</dbReference>
<keyword evidence="9" id="KW-0325">Glycoprotein</keyword>
<evidence type="ECO:0000256" key="9">
    <source>
        <dbReference type="ARBA" id="ARBA00023180"/>
    </source>
</evidence>
<evidence type="ECO:0000259" key="12">
    <source>
        <dbReference type="PROSITE" id="PS50026"/>
    </source>
</evidence>
<sequence>MSTIGIPSPSLCFYLLVFIHLSLPDAIRGDAMVELEFIKFENREGKGDNGHCCDGKWGICQPNGCDHRFKICLGTSSGRNDADDCPYGKMKSSAINNQDVNTFGTKIGNLHNPLPFHFRGPLPPSFKLKVSVDDKDMLTGDFVDLLIHDLHITGKTDRTLTIRARTSLKLHVHVRCDHHFYGEHCEVKCVDGTNFYCDHMTGKKVCKEGFTGNNCDHGVCSKFACHHGGRCTVTSSGNPKCLCSEGYLGVHCDQSSAHINDCDDINRNPDYKDKSGVYEIRPRGSPISFNVYCKMQNNRGWTVLQRRIDGSVNFNRNWTEYRRGFGELGADTEFWMGLDEIHYLTAQRHKRYMLRIDMEDHFGEQRHADYGEFAVEGEREMYKLHVGNYQGNGRGWPAAITSQRSFGPATEIVSVLTIRITTLLHDSAVLRDMNRVGGTAAALGQT</sequence>
<keyword evidence="2" id="KW-0217">Developmental protein</keyword>
<keyword evidence="6" id="KW-0677">Repeat</keyword>
<comment type="subcellular location">
    <subcellularLocation>
        <location evidence="1">Secreted</location>
    </subcellularLocation>
</comment>
<dbReference type="SMART" id="SM00181">
    <property type="entry name" value="EGF"/>
    <property type="match status" value="1"/>
</dbReference>
<evidence type="ECO:0000313" key="14">
    <source>
        <dbReference type="EMBL" id="AKP06503.1"/>
    </source>
</evidence>
<keyword evidence="11" id="KW-0732">Signal</keyword>
<comment type="caution">
    <text evidence="10">Lacks conserved residue(s) required for the propagation of feature annotation.</text>
</comment>
<dbReference type="GO" id="GO:0016020">
    <property type="term" value="C:membrane"/>
    <property type="evidence" value="ECO:0007669"/>
    <property type="project" value="UniProtKB-SubCell"/>
</dbReference>
<dbReference type="InterPro" id="IPR000742">
    <property type="entry name" value="EGF"/>
</dbReference>
<evidence type="ECO:0000259" key="13">
    <source>
        <dbReference type="PROSITE" id="PS51406"/>
    </source>
</evidence>
<organism evidence="14">
    <name type="scientific">Platynereis dumerilii</name>
    <name type="common">Dumeril's clam worm</name>
    <dbReference type="NCBI Taxonomy" id="6359"/>
    <lineage>
        <taxon>Eukaryota</taxon>
        <taxon>Metazoa</taxon>
        <taxon>Spiralia</taxon>
        <taxon>Lophotrochozoa</taxon>
        <taxon>Annelida</taxon>
        <taxon>Polychaeta</taxon>
        <taxon>Errantia</taxon>
        <taxon>Phyllodocida</taxon>
        <taxon>Nereididae</taxon>
        <taxon>Platynereis</taxon>
    </lineage>
</organism>
<dbReference type="InterPro" id="IPR014716">
    <property type="entry name" value="Fibrinogen_a/b/g_C_1"/>
</dbReference>
<keyword evidence="3" id="KW-0964">Secreted</keyword>
<keyword evidence="4 10" id="KW-0245">EGF-like domain</keyword>
<dbReference type="PROSITE" id="PS00022">
    <property type="entry name" value="EGF_1"/>
    <property type="match status" value="1"/>
</dbReference>
<dbReference type="AlphaFoldDB" id="A0A1C6ZZX0"/>
<keyword evidence="8 10" id="KW-1015">Disulfide bond</keyword>
<dbReference type="Gene3D" id="2.10.25.10">
    <property type="entry name" value="Laminin"/>
    <property type="match status" value="1"/>
</dbReference>
<dbReference type="InterPro" id="IPR002181">
    <property type="entry name" value="Fibrinogen_a/b/g_C_dom"/>
</dbReference>
<evidence type="ECO:0000256" key="10">
    <source>
        <dbReference type="PROSITE-ProRule" id="PRU00076"/>
    </source>
</evidence>
<accession>A0A1C6ZZX0</accession>
<dbReference type="PROSITE" id="PS51406">
    <property type="entry name" value="FIBRINOGEN_C_2"/>
    <property type="match status" value="1"/>
</dbReference>
<dbReference type="Pfam" id="PF00147">
    <property type="entry name" value="Fibrinogen_C"/>
    <property type="match status" value="1"/>
</dbReference>
<protein>
    <submittedName>
        <fullName evidence="14">DSL-like protein 2</fullName>
    </submittedName>
</protein>
<dbReference type="Gene3D" id="3.90.215.10">
    <property type="entry name" value="Gamma Fibrinogen, chain A, domain 1"/>
    <property type="match status" value="1"/>
</dbReference>
<dbReference type="InterPro" id="IPR011651">
    <property type="entry name" value="Notch_ligand_N"/>
</dbReference>
<dbReference type="SMART" id="SM00186">
    <property type="entry name" value="FBG"/>
    <property type="match status" value="1"/>
</dbReference>
<dbReference type="GO" id="GO:0007219">
    <property type="term" value="P:Notch signaling pathway"/>
    <property type="evidence" value="ECO:0007669"/>
    <property type="project" value="InterPro"/>
</dbReference>
<evidence type="ECO:0000256" key="7">
    <source>
        <dbReference type="ARBA" id="ARBA00022989"/>
    </source>
</evidence>
<dbReference type="SUPFAM" id="SSF57196">
    <property type="entry name" value="EGF/Laminin"/>
    <property type="match status" value="1"/>
</dbReference>
<feature type="chain" id="PRO_5008752353" evidence="11">
    <location>
        <begin position="30"/>
        <end position="446"/>
    </location>
</feature>
<proteinExistence type="evidence at transcript level"/>
<evidence type="ECO:0000256" key="8">
    <source>
        <dbReference type="ARBA" id="ARBA00023157"/>
    </source>
</evidence>
<dbReference type="Pfam" id="PF00008">
    <property type="entry name" value="EGF"/>
    <property type="match status" value="1"/>
</dbReference>
<dbReference type="InterPro" id="IPR001774">
    <property type="entry name" value="DSL"/>
</dbReference>